<dbReference type="PANTHER" id="PTHR14312">
    <property type="entry name" value="CREB/ATF BZIP TRANSCRIPTION FACTOR"/>
    <property type="match status" value="1"/>
</dbReference>
<dbReference type="GO" id="GO:0043565">
    <property type="term" value="F:sequence-specific DNA binding"/>
    <property type="evidence" value="ECO:0007669"/>
    <property type="project" value="TreeGrafter"/>
</dbReference>
<dbReference type="Proteomes" id="UP000654075">
    <property type="component" value="Unassembled WGS sequence"/>
</dbReference>
<feature type="compositionally biased region" description="Basic and acidic residues" evidence="1">
    <location>
        <begin position="177"/>
        <end position="193"/>
    </location>
</feature>
<sequence>MHASPLSLARGRLARTPGQARVRRRDAEETDPPSRLRSPEVRTLLQEPTTVADPPAGLVSQGTESKVSSAPVHEPRVQRRRGRCSADHAGPTDDAAAKKDRAWSPSASSRTMSPPPDDDDDDEGEIRRTPPVVRKGRAEAEPGRAAPSRREQLPTVPVTAPPPGHGRRAVSGTESPHAWDDKTDEGQAKESHPHPARQAPLSPPGSEARKLRRAPGELQGAEALDWAAEAFARVNASPSTVLLKGFEGLSEAELAWPQPSRGRRSASPVQVAAVAGAVAAVAAVSAMSAAHAAGGADSSHDDHGSAAEGGGLGLQNGARPLRSRSPLPRSDKATSSTMGRAARGDSSLKDSHLGAELQAFGSRLSALETKLEAQLGGMETRFAKLRASLLSEISAAQRRETKDSLPLSETRVYSSFEGRLDEVSHASTELLRRLQTEADERFESLSASLRTQAAKHTAALAQCAKEQLCEADKELQILTEKGQAILRETASRTDERLKRRSSQLAKEQEEQHQVYQTKLEKLHQQQQQQIKQQRQQNPSYQQQHQEHEKQQQHEQQHTQSQPQQQQRQSPHRKQEQREEQTHEQHVPPLQRVVQPALGAHSPPSLVKSASKGSVVMDIEASPLTPRTPTSGPGTPRRALSPYLRTRDIHEGVSDGPRAPRSIFRMSDKYWEGPQVPLAMTPGELTPRSEWREEIVNIGTSVPPSPREPLAAASPEQRFAATLAQQEQNPRPLTELIFQLRNSLRGGVSNR</sequence>
<proteinExistence type="predicted"/>
<feature type="region of interest" description="Disordered" evidence="1">
    <location>
        <begin position="1"/>
        <end position="217"/>
    </location>
</feature>
<protein>
    <submittedName>
        <fullName evidence="2">Uncharacterized protein</fullName>
    </submittedName>
</protein>
<feature type="compositionally biased region" description="Basic and acidic residues" evidence="1">
    <location>
        <begin position="544"/>
        <end position="556"/>
    </location>
</feature>
<comment type="caution">
    <text evidence="2">The sequence shown here is derived from an EMBL/GenBank/DDBJ whole genome shotgun (WGS) entry which is preliminary data.</text>
</comment>
<reference evidence="2" key="1">
    <citation type="submission" date="2021-02" db="EMBL/GenBank/DDBJ databases">
        <authorList>
            <person name="Dougan E. K."/>
            <person name="Rhodes N."/>
            <person name="Thang M."/>
            <person name="Chan C."/>
        </authorList>
    </citation>
    <scope>NUCLEOTIDE SEQUENCE</scope>
</reference>
<evidence type="ECO:0000313" key="3">
    <source>
        <dbReference type="Proteomes" id="UP000654075"/>
    </source>
</evidence>
<evidence type="ECO:0000256" key="1">
    <source>
        <dbReference type="SAM" id="MobiDB-lite"/>
    </source>
</evidence>
<feature type="region of interest" description="Disordered" evidence="1">
    <location>
        <begin position="293"/>
        <end position="350"/>
    </location>
</feature>
<keyword evidence="3" id="KW-1185">Reference proteome</keyword>
<feature type="compositionally biased region" description="Basic and acidic residues" evidence="1">
    <location>
        <begin position="506"/>
        <end position="523"/>
    </location>
</feature>
<name>A0A813EUP5_POLGL</name>
<feature type="compositionally biased region" description="Basic and acidic residues" evidence="1">
    <location>
        <begin position="572"/>
        <end position="585"/>
    </location>
</feature>
<gene>
    <name evidence="2" type="ORF">PGLA1383_LOCUS20641</name>
</gene>
<feature type="compositionally biased region" description="Low complexity" evidence="1">
    <location>
        <begin position="524"/>
        <end position="543"/>
    </location>
</feature>
<accession>A0A813EUP5</accession>
<evidence type="ECO:0000313" key="2">
    <source>
        <dbReference type="EMBL" id="CAE8602399.1"/>
    </source>
</evidence>
<feature type="compositionally biased region" description="Low complexity" evidence="1">
    <location>
        <begin position="319"/>
        <end position="328"/>
    </location>
</feature>
<feature type="compositionally biased region" description="Low complexity" evidence="1">
    <location>
        <begin position="557"/>
        <end position="568"/>
    </location>
</feature>
<feature type="compositionally biased region" description="Basic and acidic residues" evidence="1">
    <location>
        <begin position="136"/>
        <end position="152"/>
    </location>
</feature>
<dbReference type="GO" id="GO:0010468">
    <property type="term" value="P:regulation of gene expression"/>
    <property type="evidence" value="ECO:0007669"/>
    <property type="project" value="TreeGrafter"/>
</dbReference>
<dbReference type="PANTHER" id="PTHR14312:SF1">
    <property type="entry name" value="BASIC-LEUCINE ZIPPER TRANSCRIPTION FACTOR A"/>
    <property type="match status" value="1"/>
</dbReference>
<dbReference type="GO" id="GO:0005634">
    <property type="term" value="C:nucleus"/>
    <property type="evidence" value="ECO:0007669"/>
    <property type="project" value="TreeGrafter"/>
</dbReference>
<organism evidence="2 3">
    <name type="scientific">Polarella glacialis</name>
    <name type="common">Dinoflagellate</name>
    <dbReference type="NCBI Taxonomy" id="89957"/>
    <lineage>
        <taxon>Eukaryota</taxon>
        <taxon>Sar</taxon>
        <taxon>Alveolata</taxon>
        <taxon>Dinophyceae</taxon>
        <taxon>Suessiales</taxon>
        <taxon>Suessiaceae</taxon>
        <taxon>Polarella</taxon>
    </lineage>
</organism>
<feature type="region of interest" description="Disordered" evidence="1">
    <location>
        <begin position="489"/>
        <end position="589"/>
    </location>
</feature>
<dbReference type="AlphaFoldDB" id="A0A813EUP5"/>
<dbReference type="EMBL" id="CAJNNV010014267">
    <property type="protein sequence ID" value="CAE8602399.1"/>
    <property type="molecule type" value="Genomic_DNA"/>
</dbReference>